<reference evidence="2" key="1">
    <citation type="submission" date="2018-05" db="EMBL/GenBank/DDBJ databases">
        <authorList>
            <person name="Lanie J.A."/>
            <person name="Ng W.-L."/>
            <person name="Kazmierczak K.M."/>
            <person name="Andrzejewski T.M."/>
            <person name="Davidsen T.M."/>
            <person name="Wayne K.J."/>
            <person name="Tettelin H."/>
            <person name="Glass J.I."/>
            <person name="Rusch D."/>
            <person name="Podicherti R."/>
            <person name="Tsui H.-C.T."/>
            <person name="Winkler M.E."/>
        </authorList>
    </citation>
    <scope>NUCLEOTIDE SEQUENCE</scope>
</reference>
<accession>A0A382QVV5</accession>
<evidence type="ECO:0000313" key="2">
    <source>
        <dbReference type="EMBL" id="SVC89576.1"/>
    </source>
</evidence>
<protein>
    <recommendedName>
        <fullName evidence="3">DUF4359 domain-containing protein</fullName>
    </recommendedName>
</protein>
<keyword evidence="1" id="KW-0472">Membrane</keyword>
<name>A0A382QVV5_9ZZZZ</name>
<proteinExistence type="predicted"/>
<evidence type="ECO:0000256" key="1">
    <source>
        <dbReference type="SAM" id="Phobius"/>
    </source>
</evidence>
<gene>
    <name evidence="2" type="ORF">METZ01_LOCUS342430</name>
</gene>
<evidence type="ECO:0008006" key="3">
    <source>
        <dbReference type="Google" id="ProtNLM"/>
    </source>
</evidence>
<organism evidence="2">
    <name type="scientific">marine metagenome</name>
    <dbReference type="NCBI Taxonomy" id="408172"/>
    <lineage>
        <taxon>unclassified sequences</taxon>
        <taxon>metagenomes</taxon>
        <taxon>ecological metagenomes</taxon>
    </lineage>
</organism>
<keyword evidence="1" id="KW-1133">Transmembrane helix</keyword>
<dbReference type="AlphaFoldDB" id="A0A382QVV5"/>
<feature type="transmembrane region" description="Helical" evidence="1">
    <location>
        <begin position="7"/>
        <end position="25"/>
    </location>
</feature>
<sequence length="101" mass="11124">MKEDKKVTYVQFPIILIVIVVLAVTNPSVDKHKAAIDNAFKEEAIETPEAFLVGAVNQFIEGIGASVFQYKNYGVCSVLKNQGEVVSFGILGNVWFVAEFK</sequence>
<dbReference type="EMBL" id="UINC01117266">
    <property type="protein sequence ID" value="SVC89576.1"/>
    <property type="molecule type" value="Genomic_DNA"/>
</dbReference>
<keyword evidence="1" id="KW-0812">Transmembrane</keyword>